<protein>
    <submittedName>
        <fullName evidence="2">Methylcobamide--CoM methyltransferase</fullName>
    </submittedName>
</protein>
<dbReference type="InterPro" id="IPR052024">
    <property type="entry name" value="Methanogen_methyltrans"/>
</dbReference>
<gene>
    <name evidence="2" type="ORF">B5F32_16115</name>
</gene>
<dbReference type="GO" id="GO:0006779">
    <property type="term" value="P:porphyrin-containing compound biosynthetic process"/>
    <property type="evidence" value="ECO:0007669"/>
    <property type="project" value="InterPro"/>
</dbReference>
<dbReference type="Proteomes" id="UP000195950">
    <property type="component" value="Unassembled WGS sequence"/>
</dbReference>
<dbReference type="InterPro" id="IPR000257">
    <property type="entry name" value="Uroporphyrinogen_deCOase"/>
</dbReference>
<dbReference type="EMBL" id="NFJX01000017">
    <property type="protein sequence ID" value="OUP16041.1"/>
    <property type="molecule type" value="Genomic_DNA"/>
</dbReference>
<dbReference type="GO" id="GO:0008168">
    <property type="term" value="F:methyltransferase activity"/>
    <property type="evidence" value="ECO:0007669"/>
    <property type="project" value="UniProtKB-KW"/>
</dbReference>
<comment type="caution">
    <text evidence="2">The sequence shown here is derived from an EMBL/GenBank/DDBJ whole genome shotgun (WGS) entry which is preliminary data.</text>
</comment>
<keyword evidence="2" id="KW-0808">Transferase</keyword>
<dbReference type="RefSeq" id="WP_008772615.1">
    <property type="nucleotide sequence ID" value="NZ_CAJSZN010000003.1"/>
</dbReference>
<dbReference type="Gene3D" id="3.20.20.210">
    <property type="match status" value="1"/>
</dbReference>
<accession>A0A1Y4IEC9</accession>
<dbReference type="CDD" id="cd03465">
    <property type="entry name" value="URO-D_like"/>
    <property type="match status" value="1"/>
</dbReference>
<dbReference type="InterPro" id="IPR038071">
    <property type="entry name" value="UROD/MetE-like_sf"/>
</dbReference>
<evidence type="ECO:0000259" key="1">
    <source>
        <dbReference type="Pfam" id="PF01208"/>
    </source>
</evidence>
<organism evidence="2 3">
    <name type="scientific">Parabacteroides distasonis</name>
    <dbReference type="NCBI Taxonomy" id="823"/>
    <lineage>
        <taxon>Bacteria</taxon>
        <taxon>Pseudomonadati</taxon>
        <taxon>Bacteroidota</taxon>
        <taxon>Bacteroidia</taxon>
        <taxon>Bacteroidales</taxon>
        <taxon>Tannerellaceae</taxon>
        <taxon>Parabacteroides</taxon>
    </lineage>
</organism>
<name>A0A1Y4IEC9_PARDI</name>
<keyword evidence="2" id="KW-0489">Methyltransferase</keyword>
<reference evidence="3" key="1">
    <citation type="submission" date="2017-04" db="EMBL/GenBank/DDBJ databases">
        <title>Function of individual gut microbiota members based on whole genome sequencing of pure cultures obtained from chicken caecum.</title>
        <authorList>
            <person name="Medvecky M."/>
            <person name="Cejkova D."/>
            <person name="Polansky O."/>
            <person name="Karasova D."/>
            <person name="Kubasova T."/>
            <person name="Cizek A."/>
            <person name="Rychlik I."/>
        </authorList>
    </citation>
    <scope>NUCLEOTIDE SEQUENCE [LARGE SCALE GENOMIC DNA]</scope>
    <source>
        <strain evidence="3">An199</strain>
    </source>
</reference>
<dbReference type="Pfam" id="PF01208">
    <property type="entry name" value="URO-D"/>
    <property type="match status" value="1"/>
</dbReference>
<evidence type="ECO:0000313" key="2">
    <source>
        <dbReference type="EMBL" id="OUP16041.1"/>
    </source>
</evidence>
<dbReference type="SUPFAM" id="SSF51726">
    <property type="entry name" value="UROD/MetE-like"/>
    <property type="match status" value="1"/>
</dbReference>
<feature type="domain" description="Uroporphyrinogen decarboxylase (URO-D)" evidence="1">
    <location>
        <begin position="26"/>
        <end position="328"/>
    </location>
</feature>
<sequence length="337" mass="36951">MKINMKEWIASILGSEKRIAIPVMTHSGIELLGHTVYDAVTNGEIHARAVKLLAEKYPSAASSVIMDLTVEAEAFGAEIHYSKNEVPSVIGRLVSNLEEVEKLQIPSLENGRVQEYIKANRLIAEDTLKPVVAGCIGPYSLAGRLYDMSEIMMAMYIEPDCIKLLLSKCTEFIKNYCVALKSAGANGILMAEPAAGLLSNEACLEFSSTYVQEIVSEVQDESFSIFLHNCGNSGQCTKAMVATGAYGYHFGNGIDMLLALDQCPKDVLVMGNIDPVSMFKMASSRVLYDATKDLLLRTANYPNFVLSSGCDTPPEVPFENIEMFYKALADFNRGMYD</sequence>
<dbReference type="GO" id="GO:0004853">
    <property type="term" value="F:uroporphyrinogen decarboxylase activity"/>
    <property type="evidence" value="ECO:0007669"/>
    <property type="project" value="InterPro"/>
</dbReference>
<dbReference type="GO" id="GO:0032259">
    <property type="term" value="P:methylation"/>
    <property type="evidence" value="ECO:0007669"/>
    <property type="project" value="UniProtKB-KW"/>
</dbReference>
<dbReference type="PANTHER" id="PTHR47099">
    <property type="entry name" value="METHYLCOBAMIDE:COM METHYLTRANSFERASE MTBA"/>
    <property type="match status" value="1"/>
</dbReference>
<evidence type="ECO:0000313" key="3">
    <source>
        <dbReference type="Proteomes" id="UP000195950"/>
    </source>
</evidence>
<proteinExistence type="predicted"/>
<dbReference type="AlphaFoldDB" id="A0A1Y4IEC9"/>
<dbReference type="PANTHER" id="PTHR47099:SF1">
    <property type="entry name" value="METHYLCOBAMIDE:COM METHYLTRANSFERASE MTBA"/>
    <property type="match status" value="1"/>
</dbReference>